<evidence type="ECO:0000313" key="2">
    <source>
        <dbReference type="Proteomes" id="UP000244016"/>
    </source>
</evidence>
<dbReference type="AlphaFoldDB" id="A0A2T5G795"/>
<sequence>MRTERARLSVYSCGQRASLRKHAGAAQAPACFLESEEPSVTPPIWGSRLPAGDLPVPRATNPRCGSGNAESIAEGLRLLCCRECVDKVREASET</sequence>
<dbReference type="EMBL" id="PEBW01000003">
    <property type="protein sequence ID" value="PTQ52063.1"/>
    <property type="molecule type" value="Genomic_DNA"/>
</dbReference>
<protein>
    <submittedName>
        <fullName evidence="1">Uncharacterized protein</fullName>
    </submittedName>
</protein>
<dbReference type="Proteomes" id="UP000244016">
    <property type="component" value="Unassembled WGS sequence"/>
</dbReference>
<gene>
    <name evidence="1" type="ORF">BLITH_1030</name>
</gene>
<evidence type="ECO:0000313" key="1">
    <source>
        <dbReference type="EMBL" id="PTQ52063.1"/>
    </source>
</evidence>
<comment type="caution">
    <text evidence="1">The sequence shown here is derived from an EMBL/GenBank/DDBJ whole genome shotgun (WGS) entry which is preliminary data.</text>
</comment>
<reference evidence="1 2" key="1">
    <citation type="submission" date="2017-08" db="EMBL/GenBank/DDBJ databases">
        <title>Burning lignite coal seam in the remote Altai Mountains harbors a hydrogen-driven thermophilic microbial community.</title>
        <authorList>
            <person name="Kadnikov V.V."/>
            <person name="Mardanov A.V."/>
            <person name="Ivasenko D."/>
            <person name="Beletsky A.V."/>
            <person name="Karnachuk O.V."/>
            <person name="Ravin N.V."/>
        </authorList>
    </citation>
    <scope>NUCLEOTIDE SEQUENCE [LARGE SCALE GENOMIC DNA]</scope>
    <source>
        <strain evidence="1">AL31</strain>
    </source>
</reference>
<proteinExistence type="predicted"/>
<organism evidence="1 2">
    <name type="scientific">Brockia lithotrophica</name>
    <dbReference type="NCBI Taxonomy" id="933949"/>
    <lineage>
        <taxon>Bacteria</taxon>
        <taxon>Bacillati</taxon>
        <taxon>Bacillota</taxon>
        <taxon>Bacilli</taxon>
        <taxon>Bacillales</taxon>
        <taxon>Bacillales Family X. Incertae Sedis</taxon>
        <taxon>Brockia</taxon>
    </lineage>
</organism>
<name>A0A2T5G795_9BACL</name>
<accession>A0A2T5G795</accession>